<comment type="caution">
    <text evidence="1">The sequence shown here is derived from an EMBL/GenBank/DDBJ whole genome shotgun (WGS) entry which is preliminary data.</text>
</comment>
<dbReference type="EMBL" id="JAAMPJ010000017">
    <property type="protein sequence ID" value="NGY65629.1"/>
    <property type="molecule type" value="Genomic_DNA"/>
</dbReference>
<name>A0A7C9RXV3_9PSEU</name>
<evidence type="ECO:0000313" key="2">
    <source>
        <dbReference type="Proteomes" id="UP000481360"/>
    </source>
</evidence>
<keyword evidence="2" id="KW-1185">Reference proteome</keyword>
<dbReference type="Proteomes" id="UP000481360">
    <property type="component" value="Unassembled WGS sequence"/>
</dbReference>
<gene>
    <name evidence="1" type="ORF">G7043_42750</name>
</gene>
<reference evidence="1 2" key="1">
    <citation type="submission" date="2020-03" db="EMBL/GenBank/DDBJ databases">
        <title>Isolation and identification of active actinomycetes.</title>
        <authorList>
            <person name="Sun X."/>
        </authorList>
    </citation>
    <scope>NUCLEOTIDE SEQUENCE [LARGE SCALE GENOMIC DNA]</scope>
    <source>
        <strain evidence="1 2">NEAU-D13</strain>
    </source>
</reference>
<dbReference type="RefSeq" id="WP_166054572.1">
    <property type="nucleotide sequence ID" value="NZ_JAAMPJ010000017.1"/>
</dbReference>
<protein>
    <submittedName>
        <fullName evidence="1">Uncharacterized protein</fullName>
    </submittedName>
</protein>
<proteinExistence type="predicted"/>
<organism evidence="1 2">
    <name type="scientific">Lentzea alba</name>
    <dbReference type="NCBI Taxonomy" id="2714351"/>
    <lineage>
        <taxon>Bacteria</taxon>
        <taxon>Bacillati</taxon>
        <taxon>Actinomycetota</taxon>
        <taxon>Actinomycetes</taxon>
        <taxon>Pseudonocardiales</taxon>
        <taxon>Pseudonocardiaceae</taxon>
        <taxon>Lentzea</taxon>
    </lineage>
</organism>
<evidence type="ECO:0000313" key="1">
    <source>
        <dbReference type="EMBL" id="NGY65629.1"/>
    </source>
</evidence>
<sequence>MNDDQVRNEINENAVIIGPVVQAGTFTGEIHHHPAPRQPLDLLTLRQWVERVAAEHSGTDRKQAAQLDHVRAELADPATKDAVRRLMIAGLVGYLARPGEPPQQPVAGQILLDLVVFAVWPVVTAKKLPPGWEGDLAQLTSPRLAVLVQRARFERHSAEAFTRDVANGALSSAITALFDDLADPRRGGALLTALALAGGLEAPPTGRGAGRKVAVWALVIAGGATLAHALRQRDSRAAKLIGEVIIALPDAAADPLDLADVVTDVLNWLVN</sequence>
<dbReference type="AlphaFoldDB" id="A0A7C9RXV3"/>
<accession>A0A7C9RXV3</accession>